<accession>A0A402CNI3</accession>
<dbReference type="Proteomes" id="UP000287519">
    <property type="component" value="Unassembled WGS sequence"/>
</dbReference>
<dbReference type="AlphaFoldDB" id="A0A402CNI3"/>
<sequence>MTVGAENRTFSELAEELLANIKNGLIPTFAFIDPFGYKDAPIDLIKRLLQYDKAELFIYFDFNSVNRFAGKGAGVDHLFEALFGTDAFVHAPSSGRERGEFLHNLYEDQLRKVCSMAYVRSFGMVNSTGHIGNYLFFCTRNLQAFDRMKQAMWKLAPAGDYRFEDRLAGQPVLFGSADLDTGPLQAALASHFAGRTVLIDEVVNYVIADTPYHSGQVKVKTLKPMQAKGRISSPNQRKTGQFPAGTLVTFPQTTTD</sequence>
<dbReference type="NCBIfam" id="TIGR04474">
    <property type="entry name" value="tcm_partner"/>
    <property type="match status" value="1"/>
</dbReference>
<organism evidence="1 2">
    <name type="scientific">Rhodococcus wratislaviensis</name>
    <name type="common">Tsukamurella wratislaviensis</name>
    <dbReference type="NCBI Taxonomy" id="44752"/>
    <lineage>
        <taxon>Bacteria</taxon>
        <taxon>Bacillati</taxon>
        <taxon>Actinomycetota</taxon>
        <taxon>Actinomycetes</taxon>
        <taxon>Mycobacteriales</taxon>
        <taxon>Nocardiaceae</taxon>
        <taxon>Rhodococcus</taxon>
    </lineage>
</organism>
<evidence type="ECO:0000313" key="2">
    <source>
        <dbReference type="Proteomes" id="UP000287519"/>
    </source>
</evidence>
<evidence type="ECO:0000313" key="1">
    <source>
        <dbReference type="EMBL" id="GCE45083.1"/>
    </source>
</evidence>
<dbReference type="InterPro" id="IPR031009">
    <property type="entry name" value="Tcm_partner"/>
</dbReference>
<reference evidence="1 2" key="1">
    <citation type="submission" date="2018-11" db="EMBL/GenBank/DDBJ databases">
        <title>Microbial catabolism of amino acid.</title>
        <authorList>
            <person name="Hibi M."/>
            <person name="Ogawa J."/>
        </authorList>
    </citation>
    <scope>NUCLEOTIDE SEQUENCE [LARGE SCALE GENOMIC DNA]</scope>
    <source>
        <strain evidence="1 2">C31-06</strain>
    </source>
</reference>
<dbReference type="EMBL" id="BHYM01000155">
    <property type="protein sequence ID" value="GCE45083.1"/>
    <property type="molecule type" value="Genomic_DNA"/>
</dbReference>
<keyword evidence="2" id="KW-1185">Reference proteome</keyword>
<proteinExistence type="predicted"/>
<protein>
    <recommendedName>
        <fullName evidence="3">Three-Cys-motif partner protein</fullName>
    </recommendedName>
</protein>
<evidence type="ECO:0008006" key="3">
    <source>
        <dbReference type="Google" id="ProtNLM"/>
    </source>
</evidence>
<comment type="caution">
    <text evidence="1">The sequence shown here is derived from an EMBL/GenBank/DDBJ whole genome shotgun (WGS) entry which is preliminary data.</text>
</comment>
<name>A0A402CNI3_RHOWR</name>
<gene>
    <name evidence="1" type="ORF">Rhow_001110</name>
</gene>